<dbReference type="FunFam" id="3.40.50.720:FF:000084">
    <property type="entry name" value="Short-chain dehydrogenase reductase"/>
    <property type="match status" value="1"/>
</dbReference>
<dbReference type="Proteomes" id="UP001212997">
    <property type="component" value="Unassembled WGS sequence"/>
</dbReference>
<dbReference type="SUPFAM" id="SSF51735">
    <property type="entry name" value="NAD(P)-binding Rossmann-fold domains"/>
    <property type="match status" value="1"/>
</dbReference>
<protein>
    <recommendedName>
        <fullName evidence="5">NAD(P)-binding protein</fullName>
    </recommendedName>
</protein>
<evidence type="ECO:0000313" key="3">
    <source>
        <dbReference type="EMBL" id="KAJ3487503.1"/>
    </source>
</evidence>
<dbReference type="EMBL" id="JANAWD010000090">
    <property type="protein sequence ID" value="KAJ3487503.1"/>
    <property type="molecule type" value="Genomic_DNA"/>
</dbReference>
<evidence type="ECO:0000256" key="1">
    <source>
        <dbReference type="ARBA" id="ARBA00006484"/>
    </source>
</evidence>
<dbReference type="PRINTS" id="PR00081">
    <property type="entry name" value="GDHRDH"/>
</dbReference>
<comment type="similarity">
    <text evidence="1">Belongs to the short-chain dehydrogenases/reductases (SDR) family.</text>
</comment>
<accession>A0AAD5V6P4</accession>
<dbReference type="AlphaFoldDB" id="A0AAD5V6P4"/>
<evidence type="ECO:0000256" key="2">
    <source>
        <dbReference type="ARBA" id="ARBA00023002"/>
    </source>
</evidence>
<dbReference type="PANTHER" id="PTHR24321">
    <property type="entry name" value="DEHYDROGENASES, SHORT CHAIN"/>
    <property type="match status" value="1"/>
</dbReference>
<comment type="caution">
    <text evidence="3">The sequence shown here is derived from an EMBL/GenBank/DDBJ whole genome shotgun (WGS) entry which is preliminary data.</text>
</comment>
<dbReference type="GO" id="GO:0016491">
    <property type="term" value="F:oxidoreductase activity"/>
    <property type="evidence" value="ECO:0007669"/>
    <property type="project" value="UniProtKB-KW"/>
</dbReference>
<dbReference type="InterPro" id="IPR002347">
    <property type="entry name" value="SDR_fam"/>
</dbReference>
<evidence type="ECO:0008006" key="5">
    <source>
        <dbReference type="Google" id="ProtNLM"/>
    </source>
</evidence>
<proteinExistence type="inferred from homology"/>
<evidence type="ECO:0000313" key="4">
    <source>
        <dbReference type="Proteomes" id="UP001212997"/>
    </source>
</evidence>
<keyword evidence="2" id="KW-0560">Oxidoreductase</keyword>
<dbReference type="Pfam" id="PF00106">
    <property type="entry name" value="adh_short"/>
    <property type="match status" value="1"/>
</dbReference>
<dbReference type="InterPro" id="IPR036291">
    <property type="entry name" value="NAD(P)-bd_dom_sf"/>
</dbReference>
<keyword evidence="4" id="KW-1185">Reference proteome</keyword>
<sequence>MTTRVALITGAAQGIGEAISLRLADDGIDVALLDIHTKEQQLAALANKIAGKGRRAFVVPADVSSEEDVKSAIEKTVENLGSLDIMVANAGILGKLGPMLEASVEDFRRVHAVNVEGVFLCYKYAAEQMIKQGRGGRIIGSFSFSMSGIALNESHFRRGICCREERHVFDITLSPSSDATYDIAQEFAPHGITVNAYAPGVILTAMTALPGDEELGGHGMTLKKVVGAPPSLAVGEPLEVAELVAYLIKPEAKFVTGQCVSINGGMFFD</sequence>
<name>A0AAD5V6P4_9APHY</name>
<dbReference type="Pfam" id="PF13561">
    <property type="entry name" value="adh_short_C2"/>
    <property type="match status" value="1"/>
</dbReference>
<dbReference type="PANTHER" id="PTHR24321:SF8">
    <property type="entry name" value="ESTRADIOL 17-BETA-DEHYDROGENASE 8-RELATED"/>
    <property type="match status" value="1"/>
</dbReference>
<reference evidence="3" key="1">
    <citation type="submission" date="2022-07" db="EMBL/GenBank/DDBJ databases">
        <title>Genome Sequence of Physisporinus lineatus.</title>
        <authorList>
            <person name="Buettner E."/>
        </authorList>
    </citation>
    <scope>NUCLEOTIDE SEQUENCE</scope>
    <source>
        <strain evidence="3">VT162</strain>
    </source>
</reference>
<organism evidence="3 4">
    <name type="scientific">Meripilus lineatus</name>
    <dbReference type="NCBI Taxonomy" id="2056292"/>
    <lineage>
        <taxon>Eukaryota</taxon>
        <taxon>Fungi</taxon>
        <taxon>Dikarya</taxon>
        <taxon>Basidiomycota</taxon>
        <taxon>Agaricomycotina</taxon>
        <taxon>Agaricomycetes</taxon>
        <taxon>Polyporales</taxon>
        <taxon>Meripilaceae</taxon>
        <taxon>Meripilus</taxon>
    </lineage>
</organism>
<dbReference type="Gene3D" id="3.40.50.720">
    <property type="entry name" value="NAD(P)-binding Rossmann-like Domain"/>
    <property type="match status" value="1"/>
</dbReference>
<gene>
    <name evidence="3" type="ORF">NLI96_g3495</name>
</gene>